<dbReference type="PANTHER" id="PTHR42920">
    <property type="entry name" value="OS03G0707200 PROTEIN-RELATED"/>
    <property type="match status" value="1"/>
</dbReference>
<organism evidence="9 10">
    <name type="scientific">Mycolicibacterium frederiksbergense</name>
    <dbReference type="NCBI Taxonomy" id="117567"/>
    <lineage>
        <taxon>Bacteria</taxon>
        <taxon>Bacillati</taxon>
        <taxon>Actinomycetota</taxon>
        <taxon>Actinomycetes</taxon>
        <taxon>Mycobacteriales</taxon>
        <taxon>Mycobacteriaceae</taxon>
        <taxon>Mycolicibacterium</taxon>
    </lineage>
</organism>
<dbReference type="PANTHER" id="PTHR42920:SF5">
    <property type="entry name" value="EAMA DOMAIN-CONTAINING PROTEIN"/>
    <property type="match status" value="1"/>
</dbReference>
<feature type="transmembrane region" description="Helical" evidence="7">
    <location>
        <begin position="32"/>
        <end position="52"/>
    </location>
</feature>
<dbReference type="SUPFAM" id="SSF103481">
    <property type="entry name" value="Multidrug resistance efflux transporter EmrE"/>
    <property type="match status" value="1"/>
</dbReference>
<gene>
    <name evidence="9" type="ORF">EXE63_29745</name>
</gene>
<keyword evidence="4 7" id="KW-0812">Transmembrane</keyword>
<dbReference type="Proteomes" id="UP000501849">
    <property type="component" value="Chromosome"/>
</dbReference>
<feature type="transmembrane region" description="Helical" evidence="7">
    <location>
        <begin position="116"/>
        <end position="139"/>
    </location>
</feature>
<feature type="domain" description="EamA" evidence="8">
    <location>
        <begin position="143"/>
        <end position="276"/>
    </location>
</feature>
<reference evidence="9 10" key="1">
    <citation type="submission" date="2019-04" db="EMBL/GenBank/DDBJ databases">
        <title>Draft, Whole-Genome Sequence of the Anthracene-degrading Mycobacterium frederiksbergense LB501T, Isolated from a Polycyclic Aromatic Hydrocarbon (PAH)-Contaminated Soil.</title>
        <authorList>
            <person name="Augelletti F."/>
        </authorList>
    </citation>
    <scope>NUCLEOTIDE SEQUENCE [LARGE SCALE GENOMIC DNA]</scope>
    <source>
        <strain evidence="9 10">LB 501T</strain>
    </source>
</reference>
<keyword evidence="3" id="KW-1003">Cell membrane</keyword>
<dbReference type="KEGG" id="mfre:EXE63_29745"/>
<feature type="transmembrane region" description="Helical" evidence="7">
    <location>
        <begin position="145"/>
        <end position="162"/>
    </location>
</feature>
<keyword evidence="6 7" id="KW-0472">Membrane</keyword>
<dbReference type="AlphaFoldDB" id="A0A6H0SB94"/>
<keyword evidence="10" id="KW-1185">Reference proteome</keyword>
<evidence type="ECO:0000256" key="5">
    <source>
        <dbReference type="ARBA" id="ARBA00022989"/>
    </source>
</evidence>
<evidence type="ECO:0000256" key="7">
    <source>
        <dbReference type="SAM" id="Phobius"/>
    </source>
</evidence>
<comment type="subcellular location">
    <subcellularLocation>
        <location evidence="1">Cell membrane</location>
        <topology evidence="1">Multi-pass membrane protein</topology>
    </subcellularLocation>
</comment>
<evidence type="ECO:0000313" key="9">
    <source>
        <dbReference type="EMBL" id="QIV84594.1"/>
    </source>
</evidence>
<sequence length="312" mass="32190">MTRYRADLALLAVAAVWGSSYLATKEVVHADGALAFLTLRFGLAVGVLTVLLRRRIARIRRDELIAGSLFGAILTAICGCETYGVTMTSASNAGLIMALTVVITPLLGGPGGVAPLFYAPAAIVVLGCIALTQSGGFALPGAGDVLIVVAAVLRAVHVTVLSRTSTAHRLDPAAVTLVQLATVTVLTAMPAGALGQFSAVPQMSGRDWALTGYLALACTVFAFGIQTWAAPSSTPARMSLLLGTEPLWAAAIGVGLAGDPVTALGALGAVLIVTGTNWGRAVSRGAGSQPCIGTSRRRRRRSRWCSRRSRRA</sequence>
<evidence type="ECO:0000256" key="3">
    <source>
        <dbReference type="ARBA" id="ARBA00022475"/>
    </source>
</evidence>
<evidence type="ECO:0000313" key="10">
    <source>
        <dbReference type="Proteomes" id="UP000501849"/>
    </source>
</evidence>
<keyword evidence="5 7" id="KW-1133">Transmembrane helix</keyword>
<dbReference type="InterPro" id="IPR000620">
    <property type="entry name" value="EamA_dom"/>
</dbReference>
<evidence type="ECO:0000256" key="2">
    <source>
        <dbReference type="ARBA" id="ARBA00007362"/>
    </source>
</evidence>
<proteinExistence type="inferred from homology"/>
<evidence type="ECO:0000256" key="6">
    <source>
        <dbReference type="ARBA" id="ARBA00023136"/>
    </source>
</evidence>
<dbReference type="InterPro" id="IPR037185">
    <property type="entry name" value="EmrE-like"/>
</dbReference>
<name>A0A6H0SB94_9MYCO</name>
<comment type="similarity">
    <text evidence="2">Belongs to the EamA transporter family.</text>
</comment>
<accession>A0A6H0SB94</accession>
<evidence type="ECO:0000256" key="4">
    <source>
        <dbReference type="ARBA" id="ARBA00022692"/>
    </source>
</evidence>
<feature type="transmembrane region" description="Helical" evidence="7">
    <location>
        <begin position="174"/>
        <end position="198"/>
    </location>
</feature>
<feature type="transmembrane region" description="Helical" evidence="7">
    <location>
        <begin position="210"/>
        <end position="230"/>
    </location>
</feature>
<feature type="transmembrane region" description="Helical" evidence="7">
    <location>
        <begin position="64"/>
        <end position="84"/>
    </location>
</feature>
<dbReference type="GO" id="GO:0005886">
    <property type="term" value="C:plasma membrane"/>
    <property type="evidence" value="ECO:0007669"/>
    <property type="project" value="UniProtKB-SubCell"/>
</dbReference>
<protein>
    <submittedName>
        <fullName evidence="9">DMT family transporter</fullName>
    </submittedName>
</protein>
<evidence type="ECO:0000259" key="8">
    <source>
        <dbReference type="Pfam" id="PF00892"/>
    </source>
</evidence>
<dbReference type="RefSeq" id="WP_168144919.1">
    <property type="nucleotide sequence ID" value="NZ_CP038799.1"/>
</dbReference>
<evidence type="ECO:0000256" key="1">
    <source>
        <dbReference type="ARBA" id="ARBA00004651"/>
    </source>
</evidence>
<feature type="domain" description="EamA" evidence="8">
    <location>
        <begin position="6"/>
        <end position="108"/>
    </location>
</feature>
<dbReference type="Pfam" id="PF00892">
    <property type="entry name" value="EamA"/>
    <property type="match status" value="2"/>
</dbReference>
<dbReference type="InterPro" id="IPR051258">
    <property type="entry name" value="Diverse_Substrate_Transporter"/>
</dbReference>
<dbReference type="EMBL" id="CP038799">
    <property type="protein sequence ID" value="QIV84594.1"/>
    <property type="molecule type" value="Genomic_DNA"/>
</dbReference>